<accession>A0A1R1WY15</accession>
<dbReference type="AlphaFoldDB" id="A0A1R1WY15"/>
<comment type="caution">
    <text evidence="1">The sequence shown here is derived from an EMBL/GenBank/DDBJ whole genome shotgun (WGS) entry which is preliminary data.</text>
</comment>
<name>A0A1R1WY15_9FUNG</name>
<evidence type="ECO:0000313" key="1">
    <source>
        <dbReference type="EMBL" id="OMJ07273.1"/>
    </source>
</evidence>
<proteinExistence type="predicted"/>
<organism evidence="1 2">
    <name type="scientific">Smittium culicis</name>
    <dbReference type="NCBI Taxonomy" id="133412"/>
    <lineage>
        <taxon>Eukaryota</taxon>
        <taxon>Fungi</taxon>
        <taxon>Fungi incertae sedis</taxon>
        <taxon>Zoopagomycota</taxon>
        <taxon>Kickxellomycotina</taxon>
        <taxon>Harpellomycetes</taxon>
        <taxon>Harpellales</taxon>
        <taxon>Legeriomycetaceae</taxon>
        <taxon>Smittium</taxon>
    </lineage>
</organism>
<evidence type="ECO:0000313" key="2">
    <source>
        <dbReference type="Proteomes" id="UP000187429"/>
    </source>
</evidence>
<sequence>MGGAGRQELPQIHSVLVRGELKIACQDPEVYWANTGGSLEFTDNRPIHIPIAIHSIAQVGVLVGRDDFLAMMGHISNQLHAFSVYSALGCIHSHFPSVRPFGYGIQCGL</sequence>
<protein>
    <submittedName>
        <fullName evidence="1">Uncharacterized protein</fullName>
    </submittedName>
</protein>
<keyword evidence="2" id="KW-1185">Reference proteome</keyword>
<gene>
    <name evidence="1" type="ORF">AYI69_g11512</name>
</gene>
<dbReference type="Proteomes" id="UP000187429">
    <property type="component" value="Unassembled WGS sequence"/>
</dbReference>
<dbReference type="EMBL" id="LSSM01007695">
    <property type="protein sequence ID" value="OMJ07273.1"/>
    <property type="molecule type" value="Genomic_DNA"/>
</dbReference>
<reference evidence="2" key="1">
    <citation type="submission" date="2017-01" db="EMBL/GenBank/DDBJ databases">
        <authorList>
            <person name="Wang Y."/>
            <person name="White M."/>
            <person name="Kvist S."/>
            <person name="Moncalvo J.-M."/>
        </authorList>
    </citation>
    <scope>NUCLEOTIDE SEQUENCE [LARGE SCALE GENOMIC DNA]</scope>
    <source>
        <strain evidence="2">ID-206-W2</strain>
    </source>
</reference>